<proteinExistence type="predicted"/>
<sequence>MVFITPPSRAMEGCQAYLARCEDRTYGLIQLTKEDCMNHVEKRRGKYLQSAIIKSDTERPLCGRGGLIKRLTSYYGQAPRGSDNAQDRQRAVMAACHRVTSTDKQPHPALCSGGPTSWCRHRAAETRRTAACSHVQVRVEAPHGF</sequence>
<dbReference type="Proteomes" id="UP000821853">
    <property type="component" value="Chromosome 3"/>
</dbReference>
<dbReference type="OrthoDB" id="6429571at2759"/>
<dbReference type="VEuPathDB" id="VectorBase:HLOH_044326"/>
<name>A0A9J6GB84_HAELO</name>
<keyword evidence="2" id="KW-1185">Reference proteome</keyword>
<evidence type="ECO:0000313" key="1">
    <source>
        <dbReference type="EMBL" id="KAH9372017.1"/>
    </source>
</evidence>
<protein>
    <submittedName>
        <fullName evidence="1">Uncharacterized protein</fullName>
    </submittedName>
</protein>
<evidence type="ECO:0000313" key="2">
    <source>
        <dbReference type="Proteomes" id="UP000821853"/>
    </source>
</evidence>
<gene>
    <name evidence="1" type="ORF">HPB48_018558</name>
</gene>
<dbReference type="EMBL" id="JABSTR010000005">
    <property type="protein sequence ID" value="KAH9372017.1"/>
    <property type="molecule type" value="Genomic_DNA"/>
</dbReference>
<comment type="caution">
    <text evidence="1">The sequence shown here is derived from an EMBL/GenBank/DDBJ whole genome shotgun (WGS) entry which is preliminary data.</text>
</comment>
<organism evidence="1 2">
    <name type="scientific">Haemaphysalis longicornis</name>
    <name type="common">Bush tick</name>
    <dbReference type="NCBI Taxonomy" id="44386"/>
    <lineage>
        <taxon>Eukaryota</taxon>
        <taxon>Metazoa</taxon>
        <taxon>Ecdysozoa</taxon>
        <taxon>Arthropoda</taxon>
        <taxon>Chelicerata</taxon>
        <taxon>Arachnida</taxon>
        <taxon>Acari</taxon>
        <taxon>Parasitiformes</taxon>
        <taxon>Ixodida</taxon>
        <taxon>Ixodoidea</taxon>
        <taxon>Ixodidae</taxon>
        <taxon>Haemaphysalinae</taxon>
        <taxon>Haemaphysalis</taxon>
    </lineage>
</organism>
<accession>A0A9J6GB84</accession>
<reference evidence="1 2" key="1">
    <citation type="journal article" date="2020" name="Cell">
        <title>Large-Scale Comparative Analyses of Tick Genomes Elucidate Their Genetic Diversity and Vector Capacities.</title>
        <authorList>
            <consortium name="Tick Genome and Microbiome Consortium (TIGMIC)"/>
            <person name="Jia N."/>
            <person name="Wang J."/>
            <person name="Shi W."/>
            <person name="Du L."/>
            <person name="Sun Y."/>
            <person name="Zhan W."/>
            <person name="Jiang J.F."/>
            <person name="Wang Q."/>
            <person name="Zhang B."/>
            <person name="Ji P."/>
            <person name="Bell-Sakyi L."/>
            <person name="Cui X.M."/>
            <person name="Yuan T.T."/>
            <person name="Jiang B.G."/>
            <person name="Yang W.F."/>
            <person name="Lam T.T."/>
            <person name="Chang Q.C."/>
            <person name="Ding S.J."/>
            <person name="Wang X.J."/>
            <person name="Zhu J.G."/>
            <person name="Ruan X.D."/>
            <person name="Zhao L."/>
            <person name="Wei J.T."/>
            <person name="Ye R.Z."/>
            <person name="Que T.C."/>
            <person name="Du C.H."/>
            <person name="Zhou Y.H."/>
            <person name="Cheng J.X."/>
            <person name="Dai P.F."/>
            <person name="Guo W.B."/>
            <person name="Han X.H."/>
            <person name="Huang E.J."/>
            <person name="Li L.F."/>
            <person name="Wei W."/>
            <person name="Gao Y.C."/>
            <person name="Liu J.Z."/>
            <person name="Shao H.Z."/>
            <person name="Wang X."/>
            <person name="Wang C.C."/>
            <person name="Yang T.C."/>
            <person name="Huo Q.B."/>
            <person name="Li W."/>
            <person name="Chen H.Y."/>
            <person name="Chen S.E."/>
            <person name="Zhou L.G."/>
            <person name="Ni X.B."/>
            <person name="Tian J.H."/>
            <person name="Sheng Y."/>
            <person name="Liu T."/>
            <person name="Pan Y.S."/>
            <person name="Xia L.Y."/>
            <person name="Li J."/>
            <person name="Zhao F."/>
            <person name="Cao W.C."/>
        </authorList>
    </citation>
    <scope>NUCLEOTIDE SEQUENCE [LARGE SCALE GENOMIC DNA]</scope>
    <source>
        <strain evidence="1">HaeL-2018</strain>
    </source>
</reference>
<dbReference type="AlphaFoldDB" id="A0A9J6GB84"/>